<evidence type="ECO:0000256" key="6">
    <source>
        <dbReference type="ARBA" id="ARBA00023136"/>
    </source>
</evidence>
<keyword evidence="8" id="KW-0449">Lipoprotein</keyword>
<dbReference type="Proteomes" id="UP000287605">
    <property type="component" value="Unassembled WGS sequence"/>
</dbReference>
<proteinExistence type="inferred from homology"/>
<comment type="function">
    <text evidence="7">Catalyzes the transfer of the diacylglyceryl group from phosphatidylglycerol to the sulfhydryl group of the N-terminal cysteine of a prolipoprotein, the first step in the formation of mature lipoproteins.</text>
</comment>
<dbReference type="OrthoDB" id="871140at2"/>
<protein>
    <recommendedName>
        <fullName evidence="7">Phosphatidylglycerol--prolipoprotein diacylglyceryl transferase</fullName>
        <ecNumber evidence="7">2.5.1.145</ecNumber>
    </recommendedName>
</protein>
<dbReference type="GO" id="GO:0008961">
    <property type="term" value="F:phosphatidylglycerol-prolipoprotein diacylglyceryl transferase activity"/>
    <property type="evidence" value="ECO:0007669"/>
    <property type="project" value="UniProtKB-UniRule"/>
</dbReference>
<evidence type="ECO:0000256" key="1">
    <source>
        <dbReference type="ARBA" id="ARBA00007150"/>
    </source>
</evidence>
<dbReference type="UniPathway" id="UPA00664"/>
<keyword evidence="5 7" id="KW-1133">Transmembrane helix</keyword>
<dbReference type="Pfam" id="PF01790">
    <property type="entry name" value="LGT"/>
    <property type="match status" value="1"/>
</dbReference>
<dbReference type="EMBL" id="NGKA01000007">
    <property type="protein sequence ID" value="RSU12601.1"/>
    <property type="molecule type" value="Genomic_DNA"/>
</dbReference>
<feature type="binding site" evidence="7">
    <location>
        <position position="135"/>
    </location>
    <ligand>
        <name>a 1,2-diacyl-sn-glycero-3-phospho-(1'-sn-glycerol)</name>
        <dbReference type="ChEBI" id="CHEBI:64716"/>
    </ligand>
</feature>
<keyword evidence="6 7" id="KW-0472">Membrane</keyword>
<feature type="transmembrane region" description="Helical" evidence="7">
    <location>
        <begin position="177"/>
        <end position="195"/>
    </location>
</feature>
<evidence type="ECO:0000256" key="7">
    <source>
        <dbReference type="HAMAP-Rule" id="MF_01147"/>
    </source>
</evidence>
<organism evidence="8 9">
    <name type="scientific">Vagococcus elongatus</name>
    <dbReference type="NCBI Taxonomy" id="180344"/>
    <lineage>
        <taxon>Bacteria</taxon>
        <taxon>Bacillati</taxon>
        <taxon>Bacillota</taxon>
        <taxon>Bacilli</taxon>
        <taxon>Lactobacillales</taxon>
        <taxon>Enterococcaceae</taxon>
        <taxon>Vagococcus</taxon>
    </lineage>
</organism>
<evidence type="ECO:0000256" key="3">
    <source>
        <dbReference type="ARBA" id="ARBA00022679"/>
    </source>
</evidence>
<keyword evidence="3 7" id="KW-0808">Transferase</keyword>
<dbReference type="PANTHER" id="PTHR30589">
    <property type="entry name" value="PROLIPOPROTEIN DIACYLGLYCERYL TRANSFERASE"/>
    <property type="match status" value="1"/>
</dbReference>
<feature type="transmembrane region" description="Helical" evidence="7">
    <location>
        <begin position="92"/>
        <end position="109"/>
    </location>
</feature>
<evidence type="ECO:0000256" key="5">
    <source>
        <dbReference type="ARBA" id="ARBA00022989"/>
    </source>
</evidence>
<dbReference type="GO" id="GO:0005886">
    <property type="term" value="C:plasma membrane"/>
    <property type="evidence" value="ECO:0007669"/>
    <property type="project" value="UniProtKB-SubCell"/>
</dbReference>
<dbReference type="EC" id="2.5.1.145" evidence="7"/>
<comment type="pathway">
    <text evidence="7">Protein modification; lipoprotein biosynthesis (diacylglyceryl transfer).</text>
</comment>
<evidence type="ECO:0000313" key="8">
    <source>
        <dbReference type="EMBL" id="RSU12601.1"/>
    </source>
</evidence>
<evidence type="ECO:0000256" key="2">
    <source>
        <dbReference type="ARBA" id="ARBA00022475"/>
    </source>
</evidence>
<evidence type="ECO:0000313" key="9">
    <source>
        <dbReference type="Proteomes" id="UP000287605"/>
    </source>
</evidence>
<dbReference type="GO" id="GO:0042158">
    <property type="term" value="P:lipoprotein biosynthetic process"/>
    <property type="evidence" value="ECO:0007669"/>
    <property type="project" value="UniProtKB-UniRule"/>
</dbReference>
<keyword evidence="9" id="KW-1185">Reference proteome</keyword>
<keyword evidence="2 7" id="KW-1003">Cell membrane</keyword>
<feature type="transmembrane region" description="Helical" evidence="7">
    <location>
        <begin position="49"/>
        <end position="72"/>
    </location>
</feature>
<gene>
    <name evidence="7" type="primary">lgt</name>
    <name evidence="8" type="ORF">CBF29_05580</name>
</gene>
<comment type="catalytic activity">
    <reaction evidence="7">
        <text>L-cysteinyl-[prolipoprotein] + a 1,2-diacyl-sn-glycero-3-phospho-(1'-sn-glycerol) = an S-1,2-diacyl-sn-glyceryl-L-cysteinyl-[prolipoprotein] + sn-glycerol 1-phosphate + H(+)</text>
        <dbReference type="Rhea" id="RHEA:56712"/>
        <dbReference type="Rhea" id="RHEA-COMP:14679"/>
        <dbReference type="Rhea" id="RHEA-COMP:14680"/>
        <dbReference type="ChEBI" id="CHEBI:15378"/>
        <dbReference type="ChEBI" id="CHEBI:29950"/>
        <dbReference type="ChEBI" id="CHEBI:57685"/>
        <dbReference type="ChEBI" id="CHEBI:64716"/>
        <dbReference type="ChEBI" id="CHEBI:140658"/>
        <dbReference type="EC" id="2.5.1.145"/>
    </reaction>
</comment>
<comment type="similarity">
    <text evidence="1 7">Belongs to the Lgt family.</text>
</comment>
<dbReference type="RefSeq" id="WP_126808284.1">
    <property type="nucleotide sequence ID" value="NZ_NGKA01000007.1"/>
</dbReference>
<reference evidence="8 9" key="1">
    <citation type="submission" date="2017-05" db="EMBL/GenBank/DDBJ databases">
        <title>Vagococcus spp. assemblies.</title>
        <authorList>
            <person name="Gulvik C.A."/>
        </authorList>
    </citation>
    <scope>NUCLEOTIDE SEQUENCE [LARGE SCALE GENOMIC DNA]</scope>
    <source>
        <strain evidence="8 9">CCUG 51432</strain>
    </source>
</reference>
<feature type="transmembrane region" description="Helical" evidence="7">
    <location>
        <begin position="20"/>
        <end position="37"/>
    </location>
</feature>
<feature type="transmembrane region" description="Helical" evidence="7">
    <location>
        <begin position="207"/>
        <end position="226"/>
    </location>
</feature>
<dbReference type="HAMAP" id="MF_01147">
    <property type="entry name" value="Lgt"/>
    <property type="match status" value="1"/>
</dbReference>
<accession>A0A430AX02</accession>
<feature type="transmembrane region" description="Helical" evidence="7">
    <location>
        <begin position="238"/>
        <end position="256"/>
    </location>
</feature>
<name>A0A430AX02_9ENTE</name>
<keyword evidence="4 7" id="KW-0812">Transmembrane</keyword>
<comment type="subcellular location">
    <subcellularLocation>
        <location evidence="7">Cell membrane</location>
        <topology evidence="7">Multi-pass membrane protein</topology>
    </subcellularLocation>
</comment>
<dbReference type="NCBIfam" id="TIGR00544">
    <property type="entry name" value="lgt"/>
    <property type="match status" value="1"/>
</dbReference>
<evidence type="ECO:0000256" key="4">
    <source>
        <dbReference type="ARBA" id="ARBA00022692"/>
    </source>
</evidence>
<sequence>MLLAQINDVAFKLFGLEIKWYAIIIVSGIILAVWLANRESRRLGYGEDDIIDFMLWALPLSIVGARLYYVIFDWEIYVNNPLQIFNLRSGGLAIYGGLIAGALVVYYFTQNRYYSFWKFLDIAAPSVIIGQAIGRWGNFTNHEAYGPKTTEAFLRGLHLPNFIVENMYIDGAFRHPTFLYESLWSLAGFAILLWLRSRKDLLLQGEVFFSYIMWYSFGRFFIEGLRTDSLYLFGEIRVSQLLSLILFAGALGMMIYRRKVVKPPYYNLRGVR</sequence>
<dbReference type="InterPro" id="IPR001640">
    <property type="entry name" value="Lgt"/>
</dbReference>
<dbReference type="AlphaFoldDB" id="A0A430AX02"/>
<comment type="caution">
    <text evidence="8">The sequence shown here is derived from an EMBL/GenBank/DDBJ whole genome shotgun (WGS) entry which is preliminary data.</text>
</comment>
<dbReference type="PANTHER" id="PTHR30589:SF0">
    <property type="entry name" value="PHOSPHATIDYLGLYCEROL--PROLIPOPROTEIN DIACYLGLYCERYL TRANSFERASE"/>
    <property type="match status" value="1"/>
</dbReference>